<evidence type="ECO:0000313" key="14">
    <source>
        <dbReference type="EMBL" id="MEN2784898.1"/>
    </source>
</evidence>
<feature type="binding site" evidence="11">
    <location>
        <begin position="291"/>
        <end position="292"/>
    </location>
    <ligand>
        <name>4-CDP-2-C-methyl-D-erythritol 2-phosphate</name>
        <dbReference type="ChEBI" id="CHEBI:57919"/>
    </ligand>
</feature>
<dbReference type="InterPro" id="IPR034683">
    <property type="entry name" value="IspD/TarI"/>
</dbReference>
<feature type="site" description="Transition state stabilizer" evidence="11">
    <location>
        <position position="291"/>
    </location>
</feature>
<dbReference type="InterPro" id="IPR036571">
    <property type="entry name" value="MECDP_synthase_sf"/>
</dbReference>
<comment type="caution">
    <text evidence="11">Lacks conserved residue(s) required for the propagation of feature annotation.</text>
</comment>
<dbReference type="SUPFAM" id="SSF69765">
    <property type="entry name" value="IpsF-like"/>
    <property type="match status" value="1"/>
</dbReference>
<evidence type="ECO:0000313" key="15">
    <source>
        <dbReference type="Proteomes" id="UP001404104"/>
    </source>
</evidence>
<dbReference type="InterPro" id="IPR020555">
    <property type="entry name" value="MECDP_synthase_CS"/>
</dbReference>
<evidence type="ECO:0000259" key="13">
    <source>
        <dbReference type="Pfam" id="PF02542"/>
    </source>
</evidence>
<dbReference type="InterPro" id="IPR018294">
    <property type="entry name" value="ISPD_synthase_CS"/>
</dbReference>
<dbReference type="CDD" id="cd02516">
    <property type="entry name" value="CDP-ME_synthetase"/>
    <property type="match status" value="1"/>
</dbReference>
<reference evidence="14 15" key="1">
    <citation type="submission" date="2024-05" db="EMBL/GenBank/DDBJ databases">
        <authorList>
            <person name="Liu Q."/>
            <person name="Xin Y.-H."/>
        </authorList>
    </citation>
    <scope>NUCLEOTIDE SEQUENCE [LARGE SCALE GENOMIC DNA]</scope>
    <source>
        <strain evidence="14 15">CGMCC 1.15349</strain>
    </source>
</reference>
<dbReference type="Pfam" id="PF01128">
    <property type="entry name" value="IspD"/>
    <property type="match status" value="2"/>
</dbReference>
<dbReference type="EC" id="4.6.1.12" evidence="11"/>
<dbReference type="InterPro" id="IPR029044">
    <property type="entry name" value="Nucleotide-diphossugar_trans"/>
</dbReference>
<feature type="site" description="Transition state stabilizer" evidence="11">
    <location>
        <position position="18"/>
    </location>
</feature>
<dbReference type="PANTHER" id="PTHR43181">
    <property type="entry name" value="2-C-METHYL-D-ERYTHRITOL 2,4-CYCLODIPHOSPHATE SYNTHASE, CHLOROPLASTIC"/>
    <property type="match status" value="1"/>
</dbReference>
<dbReference type="Gene3D" id="3.30.1330.50">
    <property type="entry name" value="2-C-methyl-D-erythritol 2,4-cyclodiphosphate synthase"/>
    <property type="match status" value="1"/>
</dbReference>
<comment type="pathway">
    <text evidence="11">Isoprenoid biosynthesis; isopentenyl diphosphate biosynthesis via DXP pathway; isopentenyl diphosphate from 1-deoxy-D-xylulose 5-phosphate: step 2/6.</text>
</comment>
<keyword evidence="10 11" id="KW-0511">Multifunctional enzyme</keyword>
<evidence type="ECO:0000256" key="9">
    <source>
        <dbReference type="ARBA" id="ARBA00023239"/>
    </source>
</evidence>
<evidence type="ECO:0000256" key="7">
    <source>
        <dbReference type="ARBA" id="ARBA00022723"/>
    </source>
</evidence>
<comment type="caution">
    <text evidence="14">The sequence shown here is derived from an EMBL/GenBank/DDBJ whole genome shotgun (WGS) entry which is preliminary data.</text>
</comment>
<keyword evidence="15" id="KW-1185">Reference proteome</keyword>
<dbReference type="SUPFAM" id="SSF53448">
    <property type="entry name" value="Nucleotide-diphospho-sugar transferases"/>
    <property type="match status" value="1"/>
</dbReference>
<feature type="binding site" evidence="11">
    <location>
        <begin position="389"/>
        <end position="392"/>
    </location>
    <ligand>
        <name>4-CDP-2-C-methyl-D-erythritol 2-phosphate</name>
        <dbReference type="ChEBI" id="CHEBI:57919"/>
    </ligand>
</feature>
<feature type="site" description="Transition state stabilizer" evidence="11">
    <location>
        <position position="390"/>
    </location>
</feature>
<proteinExistence type="inferred from homology"/>
<feature type="domain" description="2-C-methyl-D-erythritol 2,4-cyclodiphosphate synthase" evidence="13">
    <location>
        <begin position="260"/>
        <end position="411"/>
    </location>
</feature>
<dbReference type="NCBIfam" id="TIGR00151">
    <property type="entry name" value="ispF"/>
    <property type="match status" value="1"/>
</dbReference>
<evidence type="ECO:0000256" key="1">
    <source>
        <dbReference type="ARBA" id="ARBA00000200"/>
    </source>
</evidence>
<dbReference type="Proteomes" id="UP001404104">
    <property type="component" value="Unassembled WGS sequence"/>
</dbReference>
<feature type="binding site" evidence="11">
    <location>
        <position position="396"/>
    </location>
    <ligand>
        <name>4-CDP-2-C-methyl-D-erythritol 2-phosphate</name>
        <dbReference type="ChEBI" id="CHEBI:57919"/>
    </ligand>
</feature>
<feature type="site" description="Positions MEP for the nucleophilic attack" evidence="11">
    <location>
        <position position="238"/>
    </location>
</feature>
<dbReference type="GO" id="GO:0008685">
    <property type="term" value="F:2-C-methyl-D-erythritol 2,4-cyclodiphosphate synthase activity"/>
    <property type="evidence" value="ECO:0007669"/>
    <property type="project" value="UniProtKB-EC"/>
</dbReference>
<dbReference type="Pfam" id="PF02542">
    <property type="entry name" value="YgbB"/>
    <property type="match status" value="1"/>
</dbReference>
<feature type="site" description="Positions MEP for the nucleophilic attack" evidence="11">
    <location>
        <position position="184"/>
    </location>
</feature>
<evidence type="ECO:0000256" key="5">
    <source>
        <dbReference type="ARBA" id="ARBA00022679"/>
    </source>
</evidence>
<evidence type="ECO:0000256" key="2">
    <source>
        <dbReference type="ARBA" id="ARBA00001968"/>
    </source>
</evidence>
<gene>
    <name evidence="14" type="primary">ispF</name>
    <name evidence="11" type="synonym">ispDF</name>
    <name evidence="14" type="ORF">ABC969_00485</name>
</gene>
<comment type="catalytic activity">
    <reaction evidence="11">
        <text>2-C-methyl-D-erythritol 4-phosphate + CTP + H(+) = 4-CDP-2-C-methyl-D-erythritol + diphosphate</text>
        <dbReference type="Rhea" id="RHEA:13429"/>
        <dbReference type="ChEBI" id="CHEBI:15378"/>
        <dbReference type="ChEBI" id="CHEBI:33019"/>
        <dbReference type="ChEBI" id="CHEBI:37563"/>
        <dbReference type="ChEBI" id="CHEBI:57823"/>
        <dbReference type="ChEBI" id="CHEBI:58262"/>
        <dbReference type="EC" id="2.7.7.60"/>
    </reaction>
</comment>
<protein>
    <recommendedName>
        <fullName evidence="11">Bifunctional enzyme IspD/IspF</fullName>
    </recommendedName>
    <domain>
        <recommendedName>
            <fullName evidence="11">2-C-methyl-D-erythritol 4-phosphate cytidylyltransferase</fullName>
            <ecNumber evidence="11">2.7.7.60</ecNumber>
        </recommendedName>
        <alternativeName>
            <fullName evidence="11">4-diphosphocytidyl-2C-methyl-D-erythritol synthase</fullName>
        </alternativeName>
        <alternativeName>
            <fullName evidence="11">MEP cytidylyltransferase</fullName>
            <shortName evidence="11">MCT</shortName>
        </alternativeName>
    </domain>
    <domain>
        <recommendedName>
            <fullName evidence="11">2-C-methyl-D-erythritol 2,4-cyclodiphosphate synthase</fullName>
            <shortName evidence="11">MECDP-synthase</shortName>
            <shortName evidence="11">MECPP-synthase</shortName>
            <shortName evidence="11">MECPS</shortName>
            <ecNumber evidence="11">4.6.1.12</ecNumber>
        </recommendedName>
    </domain>
</protein>
<comment type="catalytic activity">
    <reaction evidence="1 11 12">
        <text>4-CDP-2-C-methyl-D-erythritol 2-phosphate = 2-C-methyl-D-erythritol 2,4-cyclic diphosphate + CMP</text>
        <dbReference type="Rhea" id="RHEA:23864"/>
        <dbReference type="ChEBI" id="CHEBI:57919"/>
        <dbReference type="ChEBI" id="CHEBI:58483"/>
        <dbReference type="ChEBI" id="CHEBI:60377"/>
        <dbReference type="EC" id="4.6.1.12"/>
    </reaction>
</comment>
<feature type="binding site" evidence="11">
    <location>
        <position position="399"/>
    </location>
    <ligand>
        <name>4-CDP-2-C-methyl-D-erythritol 2-phosphate</name>
        <dbReference type="ChEBI" id="CHEBI:57919"/>
    </ligand>
</feature>
<dbReference type="EMBL" id="JBDIMF010000001">
    <property type="protein sequence ID" value="MEN2784898.1"/>
    <property type="molecule type" value="Genomic_DNA"/>
</dbReference>
<evidence type="ECO:0000256" key="12">
    <source>
        <dbReference type="RuleBase" id="RU004395"/>
    </source>
</evidence>
<keyword evidence="7 11" id="KW-0479">Metal-binding</keyword>
<comment type="pathway">
    <text evidence="3 11">Isoprenoid biosynthesis; isopentenyl diphosphate biosynthesis via DXP pathway; isopentenyl diphosphate from 1-deoxy-D-xylulose 5-phosphate: step 4/6.</text>
</comment>
<dbReference type="InterPro" id="IPR026596">
    <property type="entry name" value="IspD/F"/>
</dbReference>
<dbReference type="Gene3D" id="3.90.550.10">
    <property type="entry name" value="Spore Coat Polysaccharide Biosynthesis Protein SpsA, Chain A"/>
    <property type="match status" value="1"/>
</dbReference>
<comment type="similarity">
    <text evidence="4 12">Belongs to the IspF family.</text>
</comment>
<evidence type="ECO:0000256" key="10">
    <source>
        <dbReference type="ARBA" id="ARBA00023268"/>
    </source>
</evidence>
<evidence type="ECO:0000256" key="11">
    <source>
        <dbReference type="HAMAP-Rule" id="MF_01520"/>
    </source>
</evidence>
<dbReference type="HAMAP" id="MF_00107">
    <property type="entry name" value="IspF"/>
    <property type="match status" value="1"/>
</dbReference>
<keyword evidence="5 11" id="KW-0808">Transferase</keyword>
<dbReference type="EC" id="2.7.7.60" evidence="11"/>
<name>A0ABU9XNT3_9SPHN</name>
<feature type="region of interest" description="2-C-methyl-D-erythritol 4-phosphate cytidylyltransferase" evidence="11">
    <location>
        <begin position="1"/>
        <end position="259"/>
    </location>
</feature>
<organism evidence="14 15">
    <name type="scientific">Sphingomonas qilianensis</name>
    <dbReference type="NCBI Taxonomy" id="1736690"/>
    <lineage>
        <taxon>Bacteria</taxon>
        <taxon>Pseudomonadati</taxon>
        <taxon>Pseudomonadota</taxon>
        <taxon>Alphaproteobacteria</taxon>
        <taxon>Sphingomonadales</taxon>
        <taxon>Sphingomonadaceae</taxon>
        <taxon>Sphingomonas</taxon>
    </lineage>
</organism>
<comment type="cofactor">
    <cofactor evidence="2 11">
        <name>a divalent metal cation</name>
        <dbReference type="ChEBI" id="CHEBI:60240"/>
    </cofactor>
</comment>
<comment type="similarity">
    <text evidence="11">In the C-terminal section; belongs to the IspF family.</text>
</comment>
<feature type="binding site" evidence="11">
    <location>
        <begin position="313"/>
        <end position="315"/>
    </location>
    <ligand>
        <name>4-CDP-2-C-methyl-D-erythritol 2-phosphate</name>
        <dbReference type="ChEBI" id="CHEBI:57919"/>
    </ligand>
</feature>
<sequence length="416" mass="43821">MTTPRTAAIIVAAGTGTRSGSEMPKQFAWLAGKPLIAHSFAALSNHPAIDRVIVVIGTGQEAALHAAIGDVEYVMGGATRRLSVLAGLEALASTPTRHPGPGSGSATPHMLQAVSMNHGRPRTKSGVTEEESVERVLIHDAARPFLPAVVLDRLLTALDNHEGALPTLPVADTLADAQGGTVDRRGLSRVQTPQAFRFDAILRAHRDWIGEEPTDDAQMLRRLGGSVAMVEGDTMLDKITYPADFAAAEARYGAAMISRSASGFDVHRLEVREELWLGGILIPHDRGLSGHSDADVALHAITDALLGTIAAGDIGMHFPPSDPQWKGANSAQFLEHAAGLVRDAGGIIDFIDLTLMCEAPKIGPHREAMRTRIAALLGLSFTQVSVKATTTERLGFTGRGEGIAAQAVATIRIGAA</sequence>
<feature type="binding site" evidence="11">
    <location>
        <position position="299"/>
    </location>
    <ligand>
        <name>a divalent metal cation</name>
        <dbReference type="ChEBI" id="CHEBI:60240"/>
    </ligand>
</feature>
<dbReference type="PROSITE" id="PS01350">
    <property type="entry name" value="ISPF"/>
    <property type="match status" value="1"/>
</dbReference>
<dbReference type="PANTHER" id="PTHR43181:SF1">
    <property type="entry name" value="2-C-METHYL-D-ERYTHRITOL 2,4-CYCLODIPHOSPHATE SYNTHASE, CHLOROPLASTIC"/>
    <property type="match status" value="1"/>
</dbReference>
<dbReference type="HAMAP" id="MF_01520">
    <property type="entry name" value="IspDF"/>
    <property type="match status" value="1"/>
</dbReference>
<comment type="function">
    <text evidence="11">Bifunctional enzyme that catalyzes the formation of 4-diphosphocytidyl-2-C-methyl-D-erythritol from CTP and 2-C-methyl-D-erythritol 4-phosphate (MEP) (IspD), and catalyzes the conversion of 4-diphosphocytidyl-2-C-methyl-D-erythritol 2-phosphate (CDP-ME2P) to 2-C-methyl-D-erythritol 2,4-cyclodiphosphate (ME-CPP) with a corresponding release of cytidine 5-monophosphate (CMP) (IspF).</text>
</comment>
<feature type="binding site" evidence="11">
    <location>
        <position position="267"/>
    </location>
    <ligand>
        <name>a divalent metal cation</name>
        <dbReference type="ChEBI" id="CHEBI:60240"/>
    </ligand>
</feature>
<accession>A0ABU9XNT3</accession>
<keyword evidence="6 11" id="KW-0548">Nucleotidyltransferase</keyword>
<comment type="similarity">
    <text evidence="11">In the N-terminal section; belongs to the IspD/TarI cytidylyltransferase family. IspD subfamily.</text>
</comment>
<feature type="binding site" evidence="11">
    <location>
        <position position="265"/>
    </location>
    <ligand>
        <name>a divalent metal cation</name>
        <dbReference type="ChEBI" id="CHEBI:60240"/>
    </ligand>
</feature>
<keyword evidence="8 11" id="KW-0414">Isoprene biosynthesis</keyword>
<keyword evidence="9 11" id="KW-0456">Lyase</keyword>
<evidence type="ECO:0000256" key="8">
    <source>
        <dbReference type="ARBA" id="ARBA00023229"/>
    </source>
</evidence>
<dbReference type="InterPro" id="IPR003526">
    <property type="entry name" value="MECDP_synthase"/>
</dbReference>
<dbReference type="CDD" id="cd00554">
    <property type="entry name" value="MECDP_synthase"/>
    <property type="match status" value="1"/>
</dbReference>
<dbReference type="PROSITE" id="PS01295">
    <property type="entry name" value="ISPD"/>
    <property type="match status" value="1"/>
</dbReference>
<evidence type="ECO:0000256" key="6">
    <source>
        <dbReference type="ARBA" id="ARBA00022695"/>
    </source>
</evidence>
<feature type="binding site" evidence="11">
    <location>
        <begin position="265"/>
        <end position="267"/>
    </location>
    <ligand>
        <name>4-CDP-2-C-methyl-D-erythritol 2-phosphate</name>
        <dbReference type="ChEBI" id="CHEBI:57919"/>
    </ligand>
</feature>
<feature type="region of interest" description="2-C-methyl-D-erythritol 2,4-cyclodiphosphate synthase" evidence="11">
    <location>
        <begin position="259"/>
        <end position="416"/>
    </location>
</feature>
<dbReference type="RefSeq" id="WP_345862280.1">
    <property type="nucleotide sequence ID" value="NZ_JBDIMF010000001.1"/>
</dbReference>
<evidence type="ECO:0000256" key="4">
    <source>
        <dbReference type="ARBA" id="ARBA00008480"/>
    </source>
</evidence>
<evidence type="ECO:0000256" key="3">
    <source>
        <dbReference type="ARBA" id="ARBA00004709"/>
    </source>
</evidence>
<feature type="site" description="Transition state stabilizer" evidence="11">
    <location>
        <position position="25"/>
    </location>
</feature>